<name>A0ABS6D7G0_9FIRM</name>
<reference evidence="2 3" key="1">
    <citation type="submission" date="2021-06" db="EMBL/GenBank/DDBJ databases">
        <title>Faecalicatena sp. nov. isolated from porcine feces.</title>
        <authorList>
            <person name="Oh B.S."/>
            <person name="Lee J.H."/>
        </authorList>
    </citation>
    <scope>NUCLEOTIDE SEQUENCE [LARGE SCALE GENOMIC DNA]</scope>
    <source>
        <strain evidence="2 3">AGMB00832</strain>
    </source>
</reference>
<sequence length="294" mass="34061">MSELTLQERFALVSLNAQDSLHLTATKKAALRCISAARILEEYMDSLWPSQEVLEEKLKNAVSLSSHELKELEAKIKNSLEEKQLIREIPNLLACDLDYVTAAVNIFEYRSDETEYTRQTEGMRAELMEEGNISDEVICLLWLLRESSCFYDLFSKSEQDYLSSRISELYLHSPLAKLLLPIEVHKGFEAFSHKFLKKKEDVFTTKTGTGLLFSFPFFERSQSIFIEADAWFSGDDKRLEAVIRRLESQQHEVHVLRAGTVPLLKIDNFYYECIPTQRAMKVPIQGVRLRRYVM</sequence>
<organism evidence="2 3">
    <name type="scientific">Faecalicatena faecalis</name>
    <dbReference type="NCBI Taxonomy" id="2726362"/>
    <lineage>
        <taxon>Bacteria</taxon>
        <taxon>Bacillati</taxon>
        <taxon>Bacillota</taxon>
        <taxon>Clostridia</taxon>
        <taxon>Lachnospirales</taxon>
        <taxon>Lachnospiraceae</taxon>
        <taxon>Faecalicatena</taxon>
    </lineage>
</organism>
<proteinExistence type="predicted"/>
<evidence type="ECO:0000313" key="3">
    <source>
        <dbReference type="Proteomes" id="UP000723714"/>
    </source>
</evidence>
<dbReference type="Proteomes" id="UP000723714">
    <property type="component" value="Unassembled WGS sequence"/>
</dbReference>
<keyword evidence="1" id="KW-0175">Coiled coil</keyword>
<dbReference type="EMBL" id="JABACJ020000015">
    <property type="protein sequence ID" value="MBU3877122.1"/>
    <property type="molecule type" value="Genomic_DNA"/>
</dbReference>
<evidence type="ECO:0000256" key="1">
    <source>
        <dbReference type="SAM" id="Coils"/>
    </source>
</evidence>
<keyword evidence="3" id="KW-1185">Reference proteome</keyword>
<accession>A0ABS6D7G0</accession>
<dbReference type="RefSeq" id="WP_216243243.1">
    <property type="nucleotide sequence ID" value="NZ_JABACJ020000015.1"/>
</dbReference>
<evidence type="ECO:0000313" key="2">
    <source>
        <dbReference type="EMBL" id="MBU3877122.1"/>
    </source>
</evidence>
<gene>
    <name evidence="2" type="ORF">HGO97_015030</name>
</gene>
<feature type="coiled-coil region" evidence="1">
    <location>
        <begin position="55"/>
        <end position="89"/>
    </location>
</feature>
<comment type="caution">
    <text evidence="2">The sequence shown here is derived from an EMBL/GenBank/DDBJ whole genome shotgun (WGS) entry which is preliminary data.</text>
</comment>
<protein>
    <submittedName>
        <fullName evidence="2">Uncharacterized protein</fullName>
    </submittedName>
</protein>